<dbReference type="InterPro" id="IPR003010">
    <property type="entry name" value="C-N_Hydrolase"/>
</dbReference>
<dbReference type="AlphaFoldDB" id="A0A2V5K2R9"/>
<dbReference type="PANTHER" id="PTHR23088">
    <property type="entry name" value="NITRILASE-RELATED"/>
    <property type="match status" value="1"/>
</dbReference>
<evidence type="ECO:0000313" key="3">
    <source>
        <dbReference type="EMBL" id="PYI53471.1"/>
    </source>
</evidence>
<dbReference type="EMBL" id="QJVJ01000007">
    <property type="protein sequence ID" value="PYI53471.1"/>
    <property type="molecule type" value="Genomic_DNA"/>
</dbReference>
<keyword evidence="3" id="KW-0808">Transferase</keyword>
<dbReference type="GO" id="GO:0016746">
    <property type="term" value="F:acyltransferase activity"/>
    <property type="evidence" value="ECO:0007669"/>
    <property type="project" value="UniProtKB-KW"/>
</dbReference>
<dbReference type="SUPFAM" id="SSF56317">
    <property type="entry name" value="Carbon-nitrogen hydrolase"/>
    <property type="match status" value="1"/>
</dbReference>
<dbReference type="PROSITE" id="PS01227">
    <property type="entry name" value="UPF0012"/>
    <property type="match status" value="1"/>
</dbReference>
<dbReference type="PANTHER" id="PTHR23088:SF50">
    <property type="entry name" value="HYDROLASE YHCX"/>
    <property type="match status" value="1"/>
</dbReference>
<keyword evidence="4" id="KW-1185">Reference proteome</keyword>
<comment type="caution">
    <text evidence="3">The sequence shown here is derived from an EMBL/GenBank/DDBJ whole genome shotgun (WGS) entry which is preliminary data.</text>
</comment>
<feature type="domain" description="CN hydrolase" evidence="2">
    <location>
        <begin position="14"/>
        <end position="276"/>
    </location>
</feature>
<evidence type="ECO:0000256" key="1">
    <source>
        <dbReference type="ARBA" id="ARBA00010613"/>
    </source>
</evidence>
<proteinExistence type="inferred from homology"/>
<gene>
    <name evidence="3" type="ORF">DLM86_17000</name>
</gene>
<organism evidence="3 4">
    <name type="scientific">Paenibacillus flagellatus</name>
    <dbReference type="NCBI Taxonomy" id="2211139"/>
    <lineage>
        <taxon>Bacteria</taxon>
        <taxon>Bacillati</taxon>
        <taxon>Bacillota</taxon>
        <taxon>Bacilli</taxon>
        <taxon>Bacillales</taxon>
        <taxon>Paenibacillaceae</taxon>
        <taxon>Paenibacillus</taxon>
    </lineage>
</organism>
<keyword evidence="3" id="KW-0012">Acyltransferase</keyword>
<protein>
    <submittedName>
        <fullName evidence="3">Acyltransferase</fullName>
    </submittedName>
</protein>
<evidence type="ECO:0000313" key="4">
    <source>
        <dbReference type="Proteomes" id="UP000247476"/>
    </source>
</evidence>
<dbReference type="InterPro" id="IPR001110">
    <property type="entry name" value="UPF0012_CS"/>
</dbReference>
<dbReference type="Gene3D" id="3.60.110.10">
    <property type="entry name" value="Carbon-nitrogen hydrolase"/>
    <property type="match status" value="1"/>
</dbReference>
<dbReference type="CDD" id="cd07574">
    <property type="entry name" value="nitrilase_Rim1_like"/>
    <property type="match status" value="1"/>
</dbReference>
<evidence type="ECO:0000259" key="2">
    <source>
        <dbReference type="PROSITE" id="PS50263"/>
    </source>
</evidence>
<dbReference type="InterPro" id="IPR036526">
    <property type="entry name" value="C-N_Hydrolase_sf"/>
</dbReference>
<dbReference type="Proteomes" id="UP000247476">
    <property type="component" value="Unassembled WGS sequence"/>
</dbReference>
<comment type="similarity">
    <text evidence="1">Belongs to the carbon-nitrogen hydrolase superfamily. NIT1/NIT2 family.</text>
</comment>
<name>A0A2V5K2R9_9BACL</name>
<dbReference type="Pfam" id="PF00795">
    <property type="entry name" value="CN_hydrolase"/>
    <property type="match status" value="1"/>
</dbReference>
<dbReference type="PROSITE" id="PS50263">
    <property type="entry name" value="CN_HYDROLASE"/>
    <property type="match status" value="1"/>
</dbReference>
<reference evidence="3 4" key="1">
    <citation type="submission" date="2018-05" db="EMBL/GenBank/DDBJ databases">
        <title>Paenibacillus flagellatus sp. nov., isolated from selenium mineral soil.</title>
        <authorList>
            <person name="Dai X."/>
        </authorList>
    </citation>
    <scope>NUCLEOTIDE SEQUENCE [LARGE SCALE GENOMIC DNA]</scope>
    <source>
        <strain evidence="3 4">DXL2</strain>
    </source>
</reference>
<sequence length="310" mass="34770">MGTSERSITTMKPNRIAAVQYGIGPLRSENEFWNRIRRHIAKAEAEEARVIVFPEYMTGHLLSLASPMSNVEACEYLHRFTDEYKSRFTRLSRETGMLILAGTHIHRDGAPTEAESHAYYNEAFLFFPDGRIEGHKKNHLTPEERRSWPLLPGDRYAVHDTDIGRVAIQICYDIEFPEGSRILADMGADIILCPSYTDAAAGYWRVRHCSQARAIENQLYVALSGIVGSMPDVAQVDEGYCQAGIFAPCDRPFPPNGILAAGTVNRNTIVCADADLERLAENRSLGAVSPYFDRRPDLYAAYPANRERPS</sequence>
<accession>A0A2V5K2R9</accession>